<proteinExistence type="predicted"/>
<dbReference type="AlphaFoldDB" id="A0A168TBY0"/>
<dbReference type="OrthoDB" id="2287485at2759"/>
<dbReference type="InParanoid" id="A0A168TBY0"/>
<protein>
    <submittedName>
        <fullName evidence="1">Uncharacterized protein</fullName>
    </submittedName>
</protein>
<evidence type="ECO:0000313" key="1">
    <source>
        <dbReference type="EMBL" id="SAM09812.1"/>
    </source>
</evidence>
<dbReference type="Proteomes" id="UP000078561">
    <property type="component" value="Unassembled WGS sequence"/>
</dbReference>
<evidence type="ECO:0000313" key="2">
    <source>
        <dbReference type="Proteomes" id="UP000078561"/>
    </source>
</evidence>
<sequence length="283" mass="31562">MSTAGLPLSRSETITSSSFGALSELAVSPALSVVRVCEVDHPIWEYIQADIDGLYPPLDNHAPRMYLSPVDLSLEDTHVHTVISYAIKCIFGSEELLRLQWWEEKSCTISYSCTLYIDAILLYRANGRMSNEEEPAIGKFTFVQIRSSRHELAVGEFKSVKGRCSGPPSDLVKMGQEIKVMLNNLIKEGILSPVVCGILVEGNVWNGASTLTTRPIPFFFLIPTFFLIGKTCATMKMDLSAPRFYRMVMLNSFPLCTSRSELSLLPNMLVQFTPLKVANRPEL</sequence>
<organism evidence="1">
    <name type="scientific">Absidia glauca</name>
    <name type="common">Pin mould</name>
    <dbReference type="NCBI Taxonomy" id="4829"/>
    <lineage>
        <taxon>Eukaryota</taxon>
        <taxon>Fungi</taxon>
        <taxon>Fungi incertae sedis</taxon>
        <taxon>Mucoromycota</taxon>
        <taxon>Mucoromycotina</taxon>
        <taxon>Mucoromycetes</taxon>
        <taxon>Mucorales</taxon>
        <taxon>Cunninghamellaceae</taxon>
        <taxon>Absidia</taxon>
    </lineage>
</organism>
<dbReference type="EMBL" id="LT555210">
    <property type="protein sequence ID" value="SAM09812.1"/>
    <property type="molecule type" value="Genomic_DNA"/>
</dbReference>
<gene>
    <name evidence="1" type="primary">ABSGL_15521.1 scaffold 17607</name>
</gene>
<keyword evidence="2" id="KW-1185">Reference proteome</keyword>
<name>A0A168TBY0_ABSGL</name>
<reference evidence="1" key="1">
    <citation type="submission" date="2016-04" db="EMBL/GenBank/DDBJ databases">
        <authorList>
            <person name="Evans L.H."/>
            <person name="Alamgir A."/>
            <person name="Owens N."/>
            <person name="Weber N.D."/>
            <person name="Virtaneva K."/>
            <person name="Barbian K."/>
            <person name="Babar A."/>
            <person name="Rosenke K."/>
        </authorList>
    </citation>
    <scope>NUCLEOTIDE SEQUENCE [LARGE SCALE GENOMIC DNA]</scope>
    <source>
        <strain evidence="1">CBS 101.48</strain>
    </source>
</reference>
<accession>A0A168TBY0</accession>